<proteinExistence type="predicted"/>
<dbReference type="RefSeq" id="WP_160731987.1">
    <property type="nucleotide sequence ID" value="NZ_CP139719.1"/>
</dbReference>
<organism evidence="1 2">
    <name type="scientific">Pelagerythrobacter marinus</name>
    <dbReference type="NCBI Taxonomy" id="538382"/>
    <lineage>
        <taxon>Bacteria</taxon>
        <taxon>Pseudomonadati</taxon>
        <taxon>Pseudomonadota</taxon>
        <taxon>Alphaproteobacteria</taxon>
        <taxon>Sphingomonadales</taxon>
        <taxon>Erythrobacteraceae</taxon>
        <taxon>Pelagerythrobacter</taxon>
    </lineage>
</organism>
<dbReference type="Pfam" id="PF12276">
    <property type="entry name" value="DUF3617"/>
    <property type="match status" value="1"/>
</dbReference>
<protein>
    <submittedName>
        <fullName evidence="1">DUF3617 family protein</fullName>
    </submittedName>
</protein>
<gene>
    <name evidence="1" type="ORF">GRI72_00480</name>
</gene>
<name>A0ABW9UX89_9SPHN</name>
<dbReference type="PROSITE" id="PS51257">
    <property type="entry name" value="PROKAR_LIPOPROTEIN"/>
    <property type="match status" value="1"/>
</dbReference>
<evidence type="ECO:0000313" key="1">
    <source>
        <dbReference type="EMBL" id="MXO67312.1"/>
    </source>
</evidence>
<reference evidence="1 2" key="1">
    <citation type="submission" date="2019-12" db="EMBL/GenBank/DDBJ databases">
        <title>Genomic-based taxomic classification of the family Erythrobacteraceae.</title>
        <authorList>
            <person name="Xu L."/>
        </authorList>
    </citation>
    <scope>NUCLEOTIDE SEQUENCE [LARGE SCALE GENOMIC DNA]</scope>
    <source>
        <strain evidence="1 2">H32</strain>
    </source>
</reference>
<evidence type="ECO:0000313" key="2">
    <source>
        <dbReference type="Proteomes" id="UP000444401"/>
    </source>
</evidence>
<accession>A0ABW9UX89</accession>
<dbReference type="EMBL" id="WTYO01000001">
    <property type="protein sequence ID" value="MXO67312.1"/>
    <property type="molecule type" value="Genomic_DNA"/>
</dbReference>
<dbReference type="Proteomes" id="UP000444401">
    <property type="component" value="Unassembled WGS sequence"/>
</dbReference>
<keyword evidence="2" id="KW-1185">Reference proteome</keyword>
<dbReference type="InterPro" id="IPR022061">
    <property type="entry name" value="DUF3617"/>
</dbReference>
<sequence length="180" mass="19197">MRAFVMIAGGALALAACSSEPDEPKTAEEVIAAADKLTKPRPGLYRSTAEIVEFDIPGIPPEQAARMREMAAGLRGEEHTQCVTREQADEGFRRVVRDLGEGDRGVSCDFSSFEADGSDLDAALTCTGPGGVNAQMTIDGTVAPESSRMRMEIRQEAAAIPGGEMRMTMEVESERVGDCP</sequence>
<comment type="caution">
    <text evidence="1">The sequence shown here is derived from an EMBL/GenBank/DDBJ whole genome shotgun (WGS) entry which is preliminary data.</text>
</comment>